<dbReference type="AlphaFoldDB" id="A0AAV5WCA4"/>
<organism evidence="2 3">
    <name type="scientific">Pristionchus fissidentatus</name>
    <dbReference type="NCBI Taxonomy" id="1538716"/>
    <lineage>
        <taxon>Eukaryota</taxon>
        <taxon>Metazoa</taxon>
        <taxon>Ecdysozoa</taxon>
        <taxon>Nematoda</taxon>
        <taxon>Chromadorea</taxon>
        <taxon>Rhabditida</taxon>
        <taxon>Rhabditina</taxon>
        <taxon>Diplogasteromorpha</taxon>
        <taxon>Diplogasteroidea</taxon>
        <taxon>Neodiplogasteridae</taxon>
        <taxon>Pristionchus</taxon>
    </lineage>
</organism>
<protein>
    <recommendedName>
        <fullName evidence="4">Ribosomal protein</fullName>
    </recommendedName>
</protein>
<evidence type="ECO:0000313" key="2">
    <source>
        <dbReference type="EMBL" id="GMT27627.1"/>
    </source>
</evidence>
<feature type="region of interest" description="Disordered" evidence="1">
    <location>
        <begin position="1"/>
        <end position="21"/>
    </location>
</feature>
<feature type="non-terminal residue" evidence="2">
    <location>
        <position position="1"/>
    </location>
</feature>
<proteinExistence type="predicted"/>
<evidence type="ECO:0000256" key="1">
    <source>
        <dbReference type="SAM" id="MobiDB-lite"/>
    </source>
</evidence>
<name>A0AAV5WCA4_9BILA</name>
<dbReference type="Proteomes" id="UP001432322">
    <property type="component" value="Unassembled WGS sequence"/>
</dbReference>
<reference evidence="2" key="1">
    <citation type="submission" date="2023-10" db="EMBL/GenBank/DDBJ databases">
        <title>Genome assembly of Pristionchus species.</title>
        <authorList>
            <person name="Yoshida K."/>
            <person name="Sommer R.J."/>
        </authorList>
    </citation>
    <scope>NUCLEOTIDE SEQUENCE</scope>
    <source>
        <strain evidence="2">RS5133</strain>
    </source>
</reference>
<keyword evidence="3" id="KW-1185">Reference proteome</keyword>
<evidence type="ECO:0008006" key="4">
    <source>
        <dbReference type="Google" id="ProtNLM"/>
    </source>
</evidence>
<feature type="non-terminal residue" evidence="2">
    <location>
        <position position="152"/>
    </location>
</feature>
<accession>A0AAV5WCA4</accession>
<gene>
    <name evidence="2" type="ORF">PFISCL1PPCAC_18924</name>
</gene>
<sequence>LSAIPVLSGLPAPKEDTDGRVSTRKHCAIRAHHHISALLDGRTLRYGDDGRIGMTGALRGTMRRACQNVERRLDFGVRLSRDRVRLLGRLQTLRGATSQCCGFRAREARLLLGIAQRVHRCTDVWTRSTEHGRVGVDGDWCVGGNGRDDHFT</sequence>
<dbReference type="EMBL" id="BTSY01000005">
    <property type="protein sequence ID" value="GMT27627.1"/>
    <property type="molecule type" value="Genomic_DNA"/>
</dbReference>
<evidence type="ECO:0000313" key="3">
    <source>
        <dbReference type="Proteomes" id="UP001432322"/>
    </source>
</evidence>
<comment type="caution">
    <text evidence="2">The sequence shown here is derived from an EMBL/GenBank/DDBJ whole genome shotgun (WGS) entry which is preliminary data.</text>
</comment>